<dbReference type="AlphaFoldDB" id="A0ABD1BNY7"/>
<reference evidence="3 4" key="1">
    <citation type="submission" date="2024-04" db="EMBL/GenBank/DDBJ databases">
        <title>Genome assembly C_amara_ONT_v2.</title>
        <authorList>
            <person name="Yant L."/>
            <person name="Moore C."/>
            <person name="Slenker M."/>
        </authorList>
    </citation>
    <scope>NUCLEOTIDE SEQUENCE [LARGE SCALE GENOMIC DNA]</scope>
    <source>
        <tissue evidence="3">Leaf</tissue>
    </source>
</reference>
<feature type="domain" description="Integrase catalytic" evidence="2">
    <location>
        <begin position="41"/>
        <end position="205"/>
    </location>
</feature>
<dbReference type="PANTHER" id="PTHR42648">
    <property type="entry name" value="TRANSPOSASE, PUTATIVE-RELATED"/>
    <property type="match status" value="1"/>
</dbReference>
<comment type="caution">
    <text evidence="3">The sequence shown here is derived from an EMBL/GenBank/DDBJ whole genome shotgun (WGS) entry which is preliminary data.</text>
</comment>
<evidence type="ECO:0000313" key="4">
    <source>
        <dbReference type="Proteomes" id="UP001558713"/>
    </source>
</evidence>
<protein>
    <submittedName>
        <fullName evidence="3">Retrovirus-related Pol polyprotein from transposon TNT 1-94</fullName>
    </submittedName>
</protein>
<dbReference type="InterPro" id="IPR036397">
    <property type="entry name" value="RNaseH_sf"/>
</dbReference>
<dbReference type="Proteomes" id="UP001558713">
    <property type="component" value="Unassembled WGS sequence"/>
</dbReference>
<evidence type="ECO:0000256" key="1">
    <source>
        <dbReference type="SAM" id="Phobius"/>
    </source>
</evidence>
<keyword evidence="1" id="KW-0812">Transmembrane</keyword>
<proteinExistence type="predicted"/>
<keyword evidence="4" id="KW-1185">Reference proteome</keyword>
<keyword evidence="1" id="KW-1133">Transmembrane helix</keyword>
<accession>A0ABD1BNY7</accession>
<feature type="transmembrane region" description="Helical" evidence="1">
    <location>
        <begin position="6"/>
        <end position="24"/>
    </location>
</feature>
<organism evidence="3 4">
    <name type="scientific">Cardamine amara subsp. amara</name>
    <dbReference type="NCBI Taxonomy" id="228776"/>
    <lineage>
        <taxon>Eukaryota</taxon>
        <taxon>Viridiplantae</taxon>
        <taxon>Streptophyta</taxon>
        <taxon>Embryophyta</taxon>
        <taxon>Tracheophyta</taxon>
        <taxon>Spermatophyta</taxon>
        <taxon>Magnoliopsida</taxon>
        <taxon>eudicotyledons</taxon>
        <taxon>Gunneridae</taxon>
        <taxon>Pentapetalae</taxon>
        <taxon>rosids</taxon>
        <taxon>malvids</taxon>
        <taxon>Brassicales</taxon>
        <taxon>Brassicaceae</taxon>
        <taxon>Cardamineae</taxon>
        <taxon>Cardamine</taxon>
    </lineage>
</organism>
<dbReference type="InterPro" id="IPR039537">
    <property type="entry name" value="Retrotran_Ty1/copia-like"/>
</dbReference>
<sequence>MNCGIGGLNIHLILFLISFILLEVEIDAKQCRESFHSSDNKSEAIFDLIHVDLWGPYRSSSLCNAFYFLMIVDDYSRGVWVYLLHDKAQVGKTLKNYITLISRQFDKKIKMVRSDNGTEFTCLTTEFCAQGIVHQTSYVGTPQRNGRVERKHRHILNVARALLFQASLAIKFWGETILAAAYLINRTPSTMLKRKTPYEILYGSVPPYDNLRVFGCLAFAHNQKRDGDKFCSRSRQCVFLGYPFDKKGWTLYDLDKDELFVSRDIVFVENTFPFQTKEEPGLSLSLLLDDALNEAVEELIEVPDIEQQTKIRDIVPNTIAEATEQDSRVDDLADSSVELASVLT</sequence>
<dbReference type="SUPFAM" id="SSF53098">
    <property type="entry name" value="Ribonuclease H-like"/>
    <property type="match status" value="1"/>
</dbReference>
<dbReference type="InterPro" id="IPR001584">
    <property type="entry name" value="Integrase_cat-core"/>
</dbReference>
<dbReference type="PANTHER" id="PTHR42648:SF31">
    <property type="entry name" value="RNA-DIRECTED DNA POLYMERASE"/>
    <property type="match status" value="1"/>
</dbReference>
<name>A0ABD1BNY7_CARAN</name>
<dbReference type="PROSITE" id="PS50994">
    <property type="entry name" value="INTEGRASE"/>
    <property type="match status" value="1"/>
</dbReference>
<evidence type="ECO:0000313" key="3">
    <source>
        <dbReference type="EMBL" id="KAL1218875.1"/>
    </source>
</evidence>
<evidence type="ECO:0000259" key="2">
    <source>
        <dbReference type="PROSITE" id="PS50994"/>
    </source>
</evidence>
<dbReference type="InterPro" id="IPR012337">
    <property type="entry name" value="RNaseH-like_sf"/>
</dbReference>
<dbReference type="Pfam" id="PF25597">
    <property type="entry name" value="SH3_retrovirus"/>
    <property type="match status" value="1"/>
</dbReference>
<dbReference type="EMBL" id="JBANAX010000195">
    <property type="protein sequence ID" value="KAL1218875.1"/>
    <property type="molecule type" value="Genomic_DNA"/>
</dbReference>
<gene>
    <name evidence="3" type="ORF">V5N11_035668</name>
</gene>
<dbReference type="Gene3D" id="3.30.420.10">
    <property type="entry name" value="Ribonuclease H-like superfamily/Ribonuclease H"/>
    <property type="match status" value="1"/>
</dbReference>
<keyword evidence="1" id="KW-0472">Membrane</keyword>
<dbReference type="InterPro" id="IPR057670">
    <property type="entry name" value="SH3_retrovirus"/>
</dbReference>